<evidence type="ECO:0000313" key="1">
    <source>
        <dbReference type="EMBL" id="KGB25263.1"/>
    </source>
</evidence>
<dbReference type="InterPro" id="IPR029033">
    <property type="entry name" value="His_PPase_superfam"/>
</dbReference>
<keyword evidence="2" id="KW-1185">Reference proteome</keyword>
<dbReference type="EMBL" id="JOKM01000021">
    <property type="protein sequence ID" value="KGB25263.1"/>
    <property type="molecule type" value="Genomic_DNA"/>
</dbReference>
<keyword evidence="1" id="KW-0808">Transferase</keyword>
<dbReference type="Gene3D" id="3.40.50.1240">
    <property type="entry name" value="Phosphoglycerate mutase-like"/>
    <property type="match status" value="1"/>
</dbReference>
<dbReference type="AlphaFoldDB" id="A0A095B940"/>
<dbReference type="RefSeq" id="WP_052051204.1">
    <property type="nucleotide sequence ID" value="NZ_JACAOJ010000007.1"/>
</dbReference>
<dbReference type="STRING" id="104102.AtDm6_0944"/>
<gene>
    <name evidence="1" type="ORF">AtDm6_0944</name>
</gene>
<dbReference type="Proteomes" id="UP000029448">
    <property type="component" value="Unassembled WGS sequence"/>
</dbReference>
<dbReference type="Pfam" id="PF00300">
    <property type="entry name" value="His_Phos_1"/>
    <property type="match status" value="1"/>
</dbReference>
<organism evidence="1 2">
    <name type="scientific">Acetobacter tropicalis</name>
    <dbReference type="NCBI Taxonomy" id="104102"/>
    <lineage>
        <taxon>Bacteria</taxon>
        <taxon>Pseudomonadati</taxon>
        <taxon>Pseudomonadota</taxon>
        <taxon>Alphaproteobacteria</taxon>
        <taxon>Acetobacterales</taxon>
        <taxon>Acetobacteraceae</taxon>
        <taxon>Acetobacter</taxon>
    </lineage>
</organism>
<dbReference type="InterPro" id="IPR013078">
    <property type="entry name" value="His_Pase_superF_clade-1"/>
</dbReference>
<comment type="caution">
    <text evidence="1">The sequence shown here is derived from an EMBL/GenBank/DDBJ whole genome shotgun (WGS) entry which is preliminary data.</text>
</comment>
<sequence>MTASAPVSARSSKPLRLYGVAAHLPQAVRQGSLPARDERGFFRHGPSLVSSLTQWGGGDVRPSVVLAADDVEVPGLVSPEGVLLAVQCVPALCDRAYGAWHGQALRDIAAEKLAALLQDTDFAPPGGESARQFQARIGAWAEGADLHGTALFLARPAVVRAMAVHVLGGDSALTQKLDCAPGTLSLFTRQGGDWRLRMMGAPLGGEN</sequence>
<evidence type="ECO:0000313" key="2">
    <source>
        <dbReference type="Proteomes" id="UP000029448"/>
    </source>
</evidence>
<name>A0A095B940_9PROT</name>
<dbReference type="GO" id="GO:0016740">
    <property type="term" value="F:transferase activity"/>
    <property type="evidence" value="ECO:0007669"/>
    <property type="project" value="UniProtKB-KW"/>
</dbReference>
<proteinExistence type="predicted"/>
<protein>
    <submittedName>
        <fullName evidence="1">Putative phosphotransferase protein</fullName>
    </submittedName>
</protein>
<dbReference type="PATRIC" id="fig|104102.7.peg.938"/>
<dbReference type="SUPFAM" id="SSF53254">
    <property type="entry name" value="Phosphoglycerate mutase-like"/>
    <property type="match status" value="1"/>
</dbReference>
<accession>A0A095B940</accession>
<dbReference type="GeneID" id="89477634"/>
<reference evidence="1 2" key="1">
    <citation type="submission" date="2014-06" db="EMBL/GenBank/DDBJ databases">
        <title>Functional and comparative genomic analyses of the Drosophila gut microbiota identify candidate symbiosis factors.</title>
        <authorList>
            <person name="Newell P.D."/>
            <person name="Chaston J.M."/>
            <person name="Douglas A.E."/>
        </authorList>
    </citation>
    <scope>NUCLEOTIDE SEQUENCE [LARGE SCALE GENOMIC DNA]</scope>
    <source>
        <strain evidence="1 2">DmCS_006</strain>
    </source>
</reference>